<dbReference type="GO" id="GO:0007018">
    <property type="term" value="P:microtubule-based movement"/>
    <property type="evidence" value="ECO:0007669"/>
    <property type="project" value="InterPro"/>
</dbReference>
<keyword evidence="11" id="KW-0206">Cytoskeleton</keyword>
<dbReference type="Gene3D" id="1.10.8.1220">
    <property type="match status" value="1"/>
</dbReference>
<dbReference type="Gene3D" id="6.10.140.1060">
    <property type="match status" value="1"/>
</dbReference>
<keyword evidence="3" id="KW-0963">Cytoplasm</keyword>
<keyword evidence="8" id="KW-0175">Coiled coil</keyword>
<sequence>MISYHDKFRLFITTKLANPHYAPEISTKTTLCNFAIKEQGLEDQLLGIVVRKEKPQLEEQKDNLVFTIASNKRTLKELEDKILYLLNVAGDTLLDDLDLLSTLQSSKATSTSIEESLIVSEQTEKEIDLAREEYRPCAHRAAILFFVLNDTSLIDPMYQFALDAYITLFMLSIEKSSRSAKLSERIENLNEYHTYAFYKNTCRGLFEQHKLLFSFNMCMKILDAQEKVIHSEYAFLLRGGIVLDRENQPDKPVAWLPDETWDNITELDKLAGFHGLVASFEQFPRDWNN</sequence>
<gene>
    <name evidence="14" type="ORF">MHI_LOCUS773402</name>
</gene>
<name>A0A6V7HF75_9HYME</name>
<dbReference type="EMBL" id="CAJDYZ010010477">
    <property type="protein sequence ID" value="CAD1478085.1"/>
    <property type="molecule type" value="Genomic_DNA"/>
</dbReference>
<dbReference type="Pfam" id="PF12781">
    <property type="entry name" value="AAA_9"/>
    <property type="match status" value="1"/>
</dbReference>
<dbReference type="GO" id="GO:0005524">
    <property type="term" value="F:ATP binding"/>
    <property type="evidence" value="ECO:0007669"/>
    <property type="project" value="UniProtKB-KW"/>
</dbReference>
<reference evidence="14" key="1">
    <citation type="submission" date="2020-07" db="EMBL/GenBank/DDBJ databases">
        <authorList>
            <person name="Nazaruddin N."/>
        </authorList>
    </citation>
    <scope>NUCLEOTIDE SEQUENCE</scope>
</reference>
<evidence type="ECO:0000256" key="6">
    <source>
        <dbReference type="ARBA" id="ARBA00022840"/>
    </source>
</evidence>
<keyword evidence="12" id="KW-0966">Cell projection</keyword>
<evidence type="ECO:0000256" key="12">
    <source>
        <dbReference type="ARBA" id="ARBA00023273"/>
    </source>
</evidence>
<proteinExistence type="inferred from homology"/>
<evidence type="ECO:0000256" key="2">
    <source>
        <dbReference type="ARBA" id="ARBA00008887"/>
    </source>
</evidence>
<protein>
    <recommendedName>
        <fullName evidence="13">Dynein heavy chain ATP-binding dynein motor region domain-containing protein</fullName>
    </recommendedName>
</protein>
<evidence type="ECO:0000256" key="7">
    <source>
        <dbReference type="ARBA" id="ARBA00023017"/>
    </source>
</evidence>
<accession>A0A6V7HF75</accession>
<evidence type="ECO:0000256" key="11">
    <source>
        <dbReference type="ARBA" id="ARBA00023212"/>
    </source>
</evidence>
<dbReference type="Gene3D" id="3.40.50.300">
    <property type="entry name" value="P-loop containing nucleotide triphosphate hydrolases"/>
    <property type="match status" value="1"/>
</dbReference>
<evidence type="ECO:0000256" key="1">
    <source>
        <dbReference type="ARBA" id="ARBA00004430"/>
    </source>
</evidence>
<keyword evidence="7" id="KW-0243">Dynein</keyword>
<keyword evidence="10" id="KW-0505">Motor protein</keyword>
<dbReference type="Proteomes" id="UP000752696">
    <property type="component" value="Unassembled WGS sequence"/>
</dbReference>
<evidence type="ECO:0000256" key="10">
    <source>
        <dbReference type="ARBA" id="ARBA00023175"/>
    </source>
</evidence>
<evidence type="ECO:0000256" key="4">
    <source>
        <dbReference type="ARBA" id="ARBA00022701"/>
    </source>
</evidence>
<dbReference type="GO" id="GO:0051959">
    <property type="term" value="F:dynein light intermediate chain binding"/>
    <property type="evidence" value="ECO:0007669"/>
    <property type="project" value="InterPro"/>
</dbReference>
<keyword evidence="4" id="KW-0493">Microtubule</keyword>
<organism evidence="14 15">
    <name type="scientific">Heterotrigona itama</name>
    <dbReference type="NCBI Taxonomy" id="395501"/>
    <lineage>
        <taxon>Eukaryota</taxon>
        <taxon>Metazoa</taxon>
        <taxon>Ecdysozoa</taxon>
        <taxon>Arthropoda</taxon>
        <taxon>Hexapoda</taxon>
        <taxon>Insecta</taxon>
        <taxon>Pterygota</taxon>
        <taxon>Neoptera</taxon>
        <taxon>Endopterygota</taxon>
        <taxon>Hymenoptera</taxon>
        <taxon>Apocrita</taxon>
        <taxon>Aculeata</taxon>
        <taxon>Apoidea</taxon>
        <taxon>Anthophila</taxon>
        <taxon>Apidae</taxon>
        <taxon>Heterotrigona</taxon>
    </lineage>
</organism>
<dbReference type="GO" id="GO:0045505">
    <property type="term" value="F:dynein intermediate chain binding"/>
    <property type="evidence" value="ECO:0007669"/>
    <property type="project" value="InterPro"/>
</dbReference>
<evidence type="ECO:0000256" key="5">
    <source>
        <dbReference type="ARBA" id="ARBA00022741"/>
    </source>
</evidence>
<dbReference type="PANTHER" id="PTHR22878">
    <property type="entry name" value="DYNEIN HEAVY CHAIN 6, AXONEMAL-LIKE-RELATED"/>
    <property type="match status" value="1"/>
</dbReference>
<keyword evidence="6" id="KW-0067">ATP-binding</keyword>
<evidence type="ECO:0000256" key="3">
    <source>
        <dbReference type="ARBA" id="ARBA00022490"/>
    </source>
</evidence>
<keyword evidence="15" id="KW-1185">Reference proteome</keyword>
<evidence type="ECO:0000256" key="9">
    <source>
        <dbReference type="ARBA" id="ARBA00023069"/>
    </source>
</evidence>
<dbReference type="GO" id="GO:0005930">
    <property type="term" value="C:axoneme"/>
    <property type="evidence" value="ECO:0007669"/>
    <property type="project" value="UniProtKB-SubCell"/>
</dbReference>
<dbReference type="AlphaFoldDB" id="A0A6V7HF75"/>
<evidence type="ECO:0000259" key="13">
    <source>
        <dbReference type="Pfam" id="PF12781"/>
    </source>
</evidence>
<feature type="domain" description="Dynein heavy chain ATP-binding dynein motor region" evidence="13">
    <location>
        <begin position="2"/>
        <end position="113"/>
    </location>
</feature>
<evidence type="ECO:0000256" key="8">
    <source>
        <dbReference type="ARBA" id="ARBA00023054"/>
    </source>
</evidence>
<dbReference type="InterPro" id="IPR035706">
    <property type="entry name" value="AAA_9"/>
</dbReference>
<dbReference type="GO" id="GO:0030286">
    <property type="term" value="C:dynein complex"/>
    <property type="evidence" value="ECO:0007669"/>
    <property type="project" value="UniProtKB-KW"/>
</dbReference>
<dbReference type="InterPro" id="IPR026983">
    <property type="entry name" value="DHC"/>
</dbReference>
<dbReference type="FunFam" id="1.10.8.1220:FF:000001">
    <property type="entry name" value="Dynein axonemal heavy chain 5"/>
    <property type="match status" value="1"/>
</dbReference>
<comment type="subcellular location">
    <subcellularLocation>
        <location evidence="1">Cytoplasm</location>
        <location evidence="1">Cytoskeleton</location>
        <location evidence="1">Cilium axoneme</location>
    </subcellularLocation>
</comment>
<keyword evidence="5" id="KW-0547">Nucleotide-binding</keyword>
<evidence type="ECO:0000313" key="15">
    <source>
        <dbReference type="Proteomes" id="UP000752696"/>
    </source>
</evidence>
<dbReference type="PANTHER" id="PTHR22878:SF68">
    <property type="entry name" value="DYNEIN HEAVY CHAIN 6, AXONEMAL-LIKE"/>
    <property type="match status" value="1"/>
</dbReference>
<keyword evidence="9" id="KW-0969">Cilium</keyword>
<comment type="caution">
    <text evidence="14">The sequence shown here is derived from an EMBL/GenBank/DDBJ whole genome shotgun (WGS) entry which is preliminary data.</text>
</comment>
<feature type="non-terminal residue" evidence="14">
    <location>
        <position position="289"/>
    </location>
</feature>
<dbReference type="InterPro" id="IPR027417">
    <property type="entry name" value="P-loop_NTPase"/>
</dbReference>
<evidence type="ECO:0000313" key="14">
    <source>
        <dbReference type="EMBL" id="CAD1478085.1"/>
    </source>
</evidence>
<dbReference type="GO" id="GO:0005874">
    <property type="term" value="C:microtubule"/>
    <property type="evidence" value="ECO:0007669"/>
    <property type="project" value="UniProtKB-KW"/>
</dbReference>
<dbReference type="OrthoDB" id="447173at2759"/>
<comment type="similarity">
    <text evidence="2">Belongs to the dynein heavy chain family.</text>
</comment>